<evidence type="ECO:0000313" key="5">
    <source>
        <dbReference type="EMBL" id="RTQ90982.1"/>
    </source>
</evidence>
<comment type="caution">
    <text evidence="5">The sequence shown here is derived from an EMBL/GenBank/DDBJ whole genome shotgun (WGS) entry which is preliminary data.</text>
</comment>
<accession>A0A431UM34</accession>
<organism evidence="5 6">
    <name type="scientific">Stenotrophomonas maltophilia</name>
    <name type="common">Pseudomonas maltophilia</name>
    <name type="synonym">Xanthomonas maltophilia</name>
    <dbReference type="NCBI Taxonomy" id="40324"/>
    <lineage>
        <taxon>Bacteria</taxon>
        <taxon>Pseudomonadati</taxon>
        <taxon>Pseudomonadota</taxon>
        <taxon>Gammaproteobacteria</taxon>
        <taxon>Lysobacterales</taxon>
        <taxon>Lysobacteraceae</taxon>
        <taxon>Stenotrophomonas</taxon>
        <taxon>Stenotrophomonas maltophilia group</taxon>
    </lineage>
</organism>
<dbReference type="Pfam" id="PF14331">
    <property type="entry name" value="IcmF-related_N"/>
    <property type="match status" value="1"/>
</dbReference>
<feature type="domain" description="Type VI secretion system IcmF C-terminal" evidence="2">
    <location>
        <begin position="1040"/>
        <end position="1143"/>
    </location>
</feature>
<dbReference type="AlphaFoldDB" id="A0A431UM34"/>
<dbReference type="Gene3D" id="3.40.50.300">
    <property type="entry name" value="P-loop containing nucleotide triphosphate hydrolases"/>
    <property type="match status" value="1"/>
</dbReference>
<dbReference type="CDD" id="cd00882">
    <property type="entry name" value="Ras_like_GTPase"/>
    <property type="match status" value="1"/>
</dbReference>
<evidence type="ECO:0000256" key="1">
    <source>
        <dbReference type="SAM" id="Phobius"/>
    </source>
</evidence>
<gene>
    <name evidence="5" type="primary">tssM</name>
    <name evidence="5" type="ORF">EKL94_04500</name>
</gene>
<dbReference type="EMBL" id="RXLZ01000009">
    <property type="protein sequence ID" value="RTQ90982.1"/>
    <property type="molecule type" value="Genomic_DNA"/>
</dbReference>
<dbReference type="SUPFAM" id="SSF52540">
    <property type="entry name" value="P-loop containing nucleoside triphosphate hydrolases"/>
    <property type="match status" value="1"/>
</dbReference>
<feature type="domain" description="IcmF-related" evidence="3">
    <location>
        <begin position="510"/>
        <end position="796"/>
    </location>
</feature>
<evidence type="ECO:0000313" key="6">
    <source>
        <dbReference type="Proteomes" id="UP000271705"/>
    </source>
</evidence>
<evidence type="ECO:0000259" key="2">
    <source>
        <dbReference type="Pfam" id="PF06744"/>
    </source>
</evidence>
<feature type="transmembrane region" description="Helical" evidence="1">
    <location>
        <begin position="46"/>
        <end position="64"/>
    </location>
</feature>
<dbReference type="Pfam" id="PF06761">
    <property type="entry name" value="IcmF-related"/>
    <property type="match status" value="1"/>
</dbReference>
<protein>
    <submittedName>
        <fullName evidence="5">Type VI secretion system membrane subunit TssM</fullName>
    </submittedName>
</protein>
<dbReference type="NCBIfam" id="TIGR03348">
    <property type="entry name" value="VI_IcmF"/>
    <property type="match status" value="1"/>
</dbReference>
<dbReference type="Pfam" id="PF06744">
    <property type="entry name" value="IcmF_C"/>
    <property type="match status" value="1"/>
</dbReference>
<name>A0A431UM34_STEMA</name>
<dbReference type="PANTHER" id="PTHR36153:SF1">
    <property type="entry name" value="TYPE VI SECRETION SYSTEM COMPONENT TSSM1"/>
    <property type="match status" value="1"/>
</dbReference>
<evidence type="ECO:0000259" key="4">
    <source>
        <dbReference type="Pfam" id="PF14331"/>
    </source>
</evidence>
<keyword evidence="1" id="KW-0812">Transmembrane</keyword>
<reference evidence="5 6" key="1">
    <citation type="submission" date="2018-12" db="EMBL/GenBank/DDBJ databases">
        <authorList>
            <person name="Kartti S."/>
            <person name="Manni A."/>
            <person name="Chemao El Fihri M.W."/>
            <person name="Laamarti M."/>
            <person name="Temsamani L."/>
            <person name="El Jamali J.E."/>
            <person name="Ouadghiri M."/>
            <person name="Ibrahimi A."/>
            <person name="Filati-Maltouf A."/>
        </authorList>
    </citation>
    <scope>NUCLEOTIDE SEQUENCE [LARGE SCALE GENOMIC DNA]</scope>
    <source>
        <strain evidence="5 6">MDMC339</strain>
    </source>
</reference>
<dbReference type="InterPro" id="IPR027417">
    <property type="entry name" value="P-loop_NTPase"/>
</dbReference>
<dbReference type="InterPro" id="IPR010623">
    <property type="entry name" value="IcmF_C"/>
</dbReference>
<dbReference type="InterPro" id="IPR025743">
    <property type="entry name" value="TssM1_N"/>
</dbReference>
<dbReference type="InterPro" id="IPR053156">
    <property type="entry name" value="T6SS_TssM-like"/>
</dbReference>
<dbReference type="PANTHER" id="PTHR36153">
    <property type="entry name" value="INNER MEMBRANE PROTEIN-RELATED"/>
    <property type="match status" value="1"/>
</dbReference>
<evidence type="ECO:0000259" key="3">
    <source>
        <dbReference type="Pfam" id="PF06761"/>
    </source>
</evidence>
<dbReference type="InterPro" id="IPR009612">
    <property type="entry name" value="IcmF-rel"/>
</dbReference>
<dbReference type="InterPro" id="IPR017731">
    <property type="entry name" value="TssM1-like"/>
</dbReference>
<keyword evidence="1" id="KW-1133">Transmembrane helix</keyword>
<sequence>MQAIMGALRRVNWVVAAGVLLLALLVWFGGPWVAIAGHVPLAGVMARLLVLLVLVLTVMGIVLVRRWRRRRREQRMGEALRQGDDPTQRLASERSQLERRFEEALALLRRRRGGGIGQLPWYLLIGPPGSGKTTLLQNSGLQFPLAARLGNDAVRGVGGTRQCDWWFTDQAVFLDTAGRYTTQDSDRTVDAAGWRDFLQLLRRHRRARPLNGVVVSMSLSDLLQLDAGEREQHARAIRQRLDELAEHLQLQVPVYLVLTKCDLLAGFGEFFDDLGTDQRSQVWGTTFPLQKTLDGSAARSFADAYARLLDRLNARVLQRLHDERERGRRAALLAFPPQFAALGESARQFIESAFAGHAYAPAPLLRGVYFTSGTQEGTPIDRMLGAVARSFGLDAARAPAPSAAPRTFFVERLLRDVVLPEHGLAGFQPQAQRRRRRWHWAAQAAVLVVCAGGLAAMAASYQGNRDYLLQARQVMQQRPQTPDPGAATDLRGYLERAVQRGQASAAAVAAAAPTQPVPWRMRWGLYQGDAVQQTLREAYLRELNATLLPGVAAQLREGLGDSASDPQRLYYYLKGYLMLGESARLQPTQLGLLAGLDARRRFGGDTVLADAYDAQLSALLAAKGQLRAIRPDPVRVEQARASLRAAELATLVYSDLSLQARAQPATLRLDKALGLQADAFERRSGVPLSSPWPALYTQPVFAQLAREGVDDAVARFVADDWVLGPQRIDALGRARLVQQVLRLYERDYIRAWDELLADLQLRPGADDAEASAQLARIAGPTSPLRLLLVLLRDQTQDLLRVPAGNAASATADAAKAKVGAAALAKAGAGGAALQAALAPAAGGAAARPAGAAISDHFAALAQLCAGAPGATPLDQALASFAQLGERLLAPPAAGSVDTRLQQARQQAAQLPPPVSTWLLALTGQSAAAIGAQDQAVLDERVATSVGQVCGEFTGHRYPFDRSASEDTPLQNFAELFGNGGRFDGLFRQTLAPLLDTRTSTWQWKEDAPPGSDPALPARMQLADAIRQKYFRGGEQPLVEFTLLAPQLDEGVARLQIDIEGQTLDYTAGAVASLPVRWPGPTPGHVSVAAFDATGTPLGALQFQGDWALFRALQAGMLEARSDLRYVLHLDIGGHPMALPLQARNLRHPFNDADLARFRCGS</sequence>
<dbReference type="Proteomes" id="UP000271705">
    <property type="component" value="Unassembled WGS sequence"/>
</dbReference>
<dbReference type="RefSeq" id="WP_126928158.1">
    <property type="nucleotide sequence ID" value="NZ_RXLZ01000009.1"/>
</dbReference>
<proteinExistence type="predicted"/>
<feature type="domain" description="Type VI secretion system component TssM1 N-terminal" evidence="4">
    <location>
        <begin position="188"/>
        <end position="445"/>
    </location>
</feature>
<keyword evidence="1" id="KW-0472">Membrane</keyword>
<feature type="transmembrane region" description="Helical" evidence="1">
    <location>
        <begin position="440"/>
        <end position="461"/>
    </location>
</feature>